<keyword evidence="2" id="KW-1185">Reference proteome</keyword>
<dbReference type="EMBL" id="JBHTLU010000020">
    <property type="protein sequence ID" value="MFD1222016.1"/>
    <property type="molecule type" value="Genomic_DNA"/>
</dbReference>
<comment type="caution">
    <text evidence="1">The sequence shown here is derived from an EMBL/GenBank/DDBJ whole genome shotgun (WGS) entry which is preliminary data.</text>
</comment>
<evidence type="ECO:0000313" key="1">
    <source>
        <dbReference type="EMBL" id="MFD1222016.1"/>
    </source>
</evidence>
<protein>
    <submittedName>
        <fullName evidence="1">Uncharacterized protein</fullName>
    </submittedName>
</protein>
<name>A0ABW3UQD7_9BACL</name>
<gene>
    <name evidence="1" type="ORF">ACFQ4B_17990</name>
</gene>
<accession>A0ABW3UQD7</accession>
<dbReference type="Proteomes" id="UP001597180">
    <property type="component" value="Unassembled WGS sequence"/>
</dbReference>
<evidence type="ECO:0000313" key="2">
    <source>
        <dbReference type="Proteomes" id="UP001597180"/>
    </source>
</evidence>
<reference evidence="2" key="1">
    <citation type="journal article" date="2019" name="Int. J. Syst. Evol. Microbiol.">
        <title>The Global Catalogue of Microorganisms (GCM) 10K type strain sequencing project: providing services to taxonomists for standard genome sequencing and annotation.</title>
        <authorList>
            <consortium name="The Broad Institute Genomics Platform"/>
            <consortium name="The Broad Institute Genome Sequencing Center for Infectious Disease"/>
            <person name="Wu L."/>
            <person name="Ma J."/>
        </authorList>
    </citation>
    <scope>NUCLEOTIDE SEQUENCE [LARGE SCALE GENOMIC DNA]</scope>
    <source>
        <strain evidence="2">CCUG 53270</strain>
    </source>
</reference>
<sequence>MYNKDTQIVETVSGQWLRFPNHFKKSTCLVELSNQISLNIDIKSGNVHIHKKDHNQVYQHIGDVFISASSNNQIQCHVFQTANSEMMDSVFSGLLQTGNGQSEETLEKEESA</sequence>
<proteinExistence type="predicted"/>
<organism evidence="1 2">
    <name type="scientific">Paenibacillus vulneris</name>
    <dbReference type="NCBI Taxonomy" id="1133364"/>
    <lineage>
        <taxon>Bacteria</taxon>
        <taxon>Bacillati</taxon>
        <taxon>Bacillota</taxon>
        <taxon>Bacilli</taxon>
        <taxon>Bacillales</taxon>
        <taxon>Paenibacillaceae</taxon>
        <taxon>Paenibacillus</taxon>
    </lineage>
</organism>
<dbReference type="RefSeq" id="WP_079914287.1">
    <property type="nucleotide sequence ID" value="NZ_BAABJG010000048.1"/>
</dbReference>